<gene>
    <name evidence="4" type="ORF">OIU85_011460</name>
</gene>
<protein>
    <submittedName>
        <fullName evidence="4">Uncharacterized protein</fullName>
    </submittedName>
</protein>
<dbReference type="OrthoDB" id="848028at2759"/>
<comment type="caution">
    <text evidence="4">The sequence shown here is derived from an EMBL/GenBank/DDBJ whole genome shotgun (WGS) entry which is preliminary data.</text>
</comment>
<dbReference type="PANTHER" id="PTHR33142">
    <property type="entry name" value="CYCLIN-DEPENDENT PROTEIN KINASE INHIBITOR SMR13"/>
    <property type="match status" value="1"/>
</dbReference>
<organism evidence="4 5">
    <name type="scientific">Salix viminalis</name>
    <name type="common">Common osier</name>
    <name type="synonym">Basket willow</name>
    <dbReference type="NCBI Taxonomy" id="40686"/>
    <lineage>
        <taxon>Eukaryota</taxon>
        <taxon>Viridiplantae</taxon>
        <taxon>Streptophyta</taxon>
        <taxon>Embryophyta</taxon>
        <taxon>Tracheophyta</taxon>
        <taxon>Spermatophyta</taxon>
        <taxon>Magnoliopsida</taxon>
        <taxon>eudicotyledons</taxon>
        <taxon>Gunneridae</taxon>
        <taxon>Pentapetalae</taxon>
        <taxon>rosids</taxon>
        <taxon>fabids</taxon>
        <taxon>Malpighiales</taxon>
        <taxon>Salicaceae</taxon>
        <taxon>Saliceae</taxon>
        <taxon>Salix</taxon>
    </lineage>
</organism>
<dbReference type="GO" id="GO:0032875">
    <property type="term" value="P:regulation of DNA endoreduplication"/>
    <property type="evidence" value="ECO:0007669"/>
    <property type="project" value="InterPro"/>
</dbReference>
<evidence type="ECO:0000256" key="1">
    <source>
        <dbReference type="ARBA" id="ARBA00023013"/>
    </source>
</evidence>
<evidence type="ECO:0000256" key="3">
    <source>
        <dbReference type="SAM" id="MobiDB-lite"/>
    </source>
</evidence>
<sequence>MMIPNLQRETLKVNTSPANKDEEAEMALECKTPTGPEHKIPETAWDCKTPTGEEHQIPILNTCPPAPGPRWLLDSLSEKKKASKMNSMAEPKCPVRDTGILQHSFQRDRYRARFLPGCLEMVSKLVLIKRTRLTGFGISQPGSNYASRHSQQGY</sequence>
<evidence type="ECO:0000313" key="5">
    <source>
        <dbReference type="Proteomes" id="UP001151529"/>
    </source>
</evidence>
<name>A0A9Q0NSW3_SALVM</name>
<dbReference type="EMBL" id="JAPFFL010000016">
    <property type="protein sequence ID" value="KAJ6675296.1"/>
    <property type="molecule type" value="Genomic_DNA"/>
</dbReference>
<dbReference type="InterPro" id="IPR040389">
    <property type="entry name" value="SMR"/>
</dbReference>
<keyword evidence="2" id="KW-0131">Cell cycle</keyword>
<accession>A0A9Q0NSW3</accession>
<keyword evidence="5" id="KW-1185">Reference proteome</keyword>
<reference evidence="4" key="1">
    <citation type="submission" date="2022-11" db="EMBL/GenBank/DDBJ databases">
        <authorList>
            <person name="Hyden B.L."/>
            <person name="Feng K."/>
            <person name="Yates T."/>
            <person name="Jawdy S."/>
            <person name="Smart L.B."/>
            <person name="Muchero W."/>
        </authorList>
    </citation>
    <scope>NUCLEOTIDE SEQUENCE</scope>
    <source>
        <tissue evidence="4">Shoot tip</tissue>
    </source>
</reference>
<reference evidence="4" key="2">
    <citation type="journal article" date="2023" name="Int. J. Mol. Sci.">
        <title>De Novo Assembly and Annotation of 11 Diverse Shrub Willow (Salix) Genomes Reveals Novel Gene Organization in Sex-Linked Regions.</title>
        <authorList>
            <person name="Hyden B."/>
            <person name="Feng K."/>
            <person name="Yates T.B."/>
            <person name="Jawdy S."/>
            <person name="Cereghino C."/>
            <person name="Smart L.B."/>
            <person name="Muchero W."/>
        </authorList>
    </citation>
    <scope>NUCLEOTIDE SEQUENCE [LARGE SCALE GENOMIC DNA]</scope>
    <source>
        <tissue evidence="4">Shoot tip</tissue>
    </source>
</reference>
<feature type="region of interest" description="Disordered" evidence="3">
    <location>
        <begin position="1"/>
        <end position="22"/>
    </location>
</feature>
<dbReference type="AlphaFoldDB" id="A0A9Q0NSW3"/>
<proteinExistence type="predicted"/>
<evidence type="ECO:0000313" key="4">
    <source>
        <dbReference type="EMBL" id="KAJ6675296.1"/>
    </source>
</evidence>
<evidence type="ECO:0000256" key="2">
    <source>
        <dbReference type="ARBA" id="ARBA00023306"/>
    </source>
</evidence>
<dbReference type="GO" id="GO:0004860">
    <property type="term" value="F:protein kinase inhibitor activity"/>
    <property type="evidence" value="ECO:0007669"/>
    <property type="project" value="UniProtKB-KW"/>
</dbReference>
<keyword evidence="1" id="KW-0649">Protein kinase inhibitor</keyword>
<dbReference type="Proteomes" id="UP001151529">
    <property type="component" value="Chromosome 14"/>
</dbReference>
<dbReference type="PANTHER" id="PTHR33142:SF89">
    <property type="entry name" value="CYCLIN-DEPENDENT PROTEIN KINASE INHIBITOR SMR2"/>
    <property type="match status" value="1"/>
</dbReference>